<evidence type="ECO:0000256" key="2">
    <source>
        <dbReference type="ARBA" id="ARBA00022692"/>
    </source>
</evidence>
<dbReference type="InterPro" id="IPR019427">
    <property type="entry name" value="7TM_GPCR_serpentine_rcpt_Srw"/>
</dbReference>
<feature type="domain" description="G-protein coupled receptors family 1 profile" evidence="10">
    <location>
        <begin position="78"/>
        <end position="372"/>
    </location>
</feature>
<dbReference type="Gene3D" id="1.20.1070.10">
    <property type="entry name" value="Rhodopsin 7-helix transmembrane proteins"/>
    <property type="match status" value="1"/>
</dbReference>
<name>A0AAV4C0H5_9GAST</name>
<evidence type="ECO:0000256" key="1">
    <source>
        <dbReference type="ARBA" id="ARBA00004141"/>
    </source>
</evidence>
<evidence type="ECO:0000256" key="4">
    <source>
        <dbReference type="ARBA" id="ARBA00023040"/>
    </source>
</evidence>
<dbReference type="Pfam" id="PF10324">
    <property type="entry name" value="7TM_GPCR_Srw"/>
    <property type="match status" value="1"/>
</dbReference>
<keyword evidence="6 8" id="KW-0675">Receptor</keyword>
<evidence type="ECO:0000259" key="10">
    <source>
        <dbReference type="PROSITE" id="PS50262"/>
    </source>
</evidence>
<keyword evidence="4 8" id="KW-0297">G-protein coupled receptor</keyword>
<dbReference type="InterPro" id="IPR017452">
    <property type="entry name" value="GPCR_Rhodpsn_7TM"/>
</dbReference>
<feature type="transmembrane region" description="Helical" evidence="9">
    <location>
        <begin position="140"/>
        <end position="161"/>
    </location>
</feature>
<keyword evidence="7 8" id="KW-0807">Transducer</keyword>
<feature type="transmembrane region" description="Helical" evidence="9">
    <location>
        <begin position="237"/>
        <end position="261"/>
    </location>
</feature>
<protein>
    <submittedName>
        <fullName evidence="11">Peptide receptor gpcr</fullName>
    </submittedName>
</protein>
<dbReference type="SUPFAM" id="SSF81321">
    <property type="entry name" value="Family A G protein-coupled receptor-like"/>
    <property type="match status" value="1"/>
</dbReference>
<keyword evidence="3 9" id="KW-1133">Transmembrane helix</keyword>
<accession>A0AAV4C0H5</accession>
<sequence length="403" mass="45931">MVARNTSDWFQNTAWSDSEIEQASLSPGEPMKMTNSTDVPDTTTPYFVEFLDDTTRRILDIVMEYVVLFSIGVLGIITNVLVILVYARQGFKESVAVSMTTIAIWDLIKSIAGVMERCSGILSLWDPAAAFSWSNISVVAFNYLVCFSSYVTSVLASYVAIERCLCVTIPLHVKWLLTPKITLIACLVISVVVFGSFSVIFAIYDIVWEWDAAFNSTVAVYKKNRVYLQNEMTIFQYYNFSGIIWPLASFVVICVATVIIVHKLRQGSKFRAGLNQITLPSGLESQGKGQNKNQKQLDQQQLSSRDRQVVKMLLVIIVIYIVCLSPRITHYIVKVFVHEFYFLRRYHKLFEFVLYWFWLGDFVNGALNFFVFYNMSSSFRTTFHGMFKSHRGSSSSRPSASNF</sequence>
<comment type="subcellular location">
    <subcellularLocation>
        <location evidence="1">Membrane</location>
        <topology evidence="1">Multi-pass membrane protein</topology>
    </subcellularLocation>
</comment>
<evidence type="ECO:0000256" key="8">
    <source>
        <dbReference type="RuleBase" id="RU000688"/>
    </source>
</evidence>
<comment type="similarity">
    <text evidence="8">Belongs to the G-protein coupled receptor 1 family.</text>
</comment>
<evidence type="ECO:0000256" key="6">
    <source>
        <dbReference type="ARBA" id="ARBA00023170"/>
    </source>
</evidence>
<evidence type="ECO:0000256" key="9">
    <source>
        <dbReference type="SAM" id="Phobius"/>
    </source>
</evidence>
<dbReference type="InterPro" id="IPR000276">
    <property type="entry name" value="GPCR_Rhodpsn"/>
</dbReference>
<gene>
    <name evidence="11" type="ORF">PoB_005136700</name>
</gene>
<dbReference type="PROSITE" id="PS50262">
    <property type="entry name" value="G_PROTEIN_RECEP_F1_2"/>
    <property type="match status" value="1"/>
</dbReference>
<evidence type="ECO:0000313" key="12">
    <source>
        <dbReference type="Proteomes" id="UP000735302"/>
    </source>
</evidence>
<dbReference type="GO" id="GO:0016020">
    <property type="term" value="C:membrane"/>
    <property type="evidence" value="ECO:0007669"/>
    <property type="project" value="UniProtKB-SubCell"/>
</dbReference>
<feature type="transmembrane region" description="Helical" evidence="9">
    <location>
        <begin position="65"/>
        <end position="87"/>
    </location>
</feature>
<dbReference type="EMBL" id="BLXT01005660">
    <property type="protein sequence ID" value="GFO24862.1"/>
    <property type="molecule type" value="Genomic_DNA"/>
</dbReference>
<dbReference type="PRINTS" id="PR00237">
    <property type="entry name" value="GPCRRHODOPSN"/>
</dbReference>
<feature type="transmembrane region" description="Helical" evidence="9">
    <location>
        <begin position="353"/>
        <end position="373"/>
    </location>
</feature>
<dbReference type="Proteomes" id="UP000735302">
    <property type="component" value="Unassembled WGS sequence"/>
</dbReference>
<comment type="caution">
    <text evidence="11">The sequence shown here is derived from an EMBL/GenBank/DDBJ whole genome shotgun (WGS) entry which is preliminary data.</text>
</comment>
<keyword evidence="12" id="KW-1185">Reference proteome</keyword>
<dbReference type="AlphaFoldDB" id="A0AAV4C0H5"/>
<dbReference type="PROSITE" id="PS00237">
    <property type="entry name" value="G_PROTEIN_RECEP_F1_1"/>
    <property type="match status" value="1"/>
</dbReference>
<evidence type="ECO:0000256" key="5">
    <source>
        <dbReference type="ARBA" id="ARBA00023136"/>
    </source>
</evidence>
<reference evidence="11 12" key="1">
    <citation type="journal article" date="2021" name="Elife">
        <title>Chloroplast acquisition without the gene transfer in kleptoplastic sea slugs, Plakobranchus ocellatus.</title>
        <authorList>
            <person name="Maeda T."/>
            <person name="Takahashi S."/>
            <person name="Yoshida T."/>
            <person name="Shimamura S."/>
            <person name="Takaki Y."/>
            <person name="Nagai Y."/>
            <person name="Toyoda A."/>
            <person name="Suzuki Y."/>
            <person name="Arimoto A."/>
            <person name="Ishii H."/>
            <person name="Satoh N."/>
            <person name="Nishiyama T."/>
            <person name="Hasebe M."/>
            <person name="Maruyama T."/>
            <person name="Minagawa J."/>
            <person name="Obokata J."/>
            <person name="Shigenobu S."/>
        </authorList>
    </citation>
    <scope>NUCLEOTIDE SEQUENCE [LARGE SCALE GENOMIC DNA]</scope>
</reference>
<proteinExistence type="inferred from homology"/>
<keyword evidence="5 9" id="KW-0472">Membrane</keyword>
<evidence type="ECO:0000313" key="11">
    <source>
        <dbReference type="EMBL" id="GFO24862.1"/>
    </source>
</evidence>
<dbReference type="PANTHER" id="PTHR24243">
    <property type="entry name" value="G-PROTEIN COUPLED RECEPTOR"/>
    <property type="match status" value="1"/>
</dbReference>
<keyword evidence="2 8" id="KW-0812">Transmembrane</keyword>
<dbReference type="PANTHER" id="PTHR24243:SF208">
    <property type="entry name" value="PYROKININ-1 RECEPTOR"/>
    <property type="match status" value="1"/>
</dbReference>
<evidence type="ECO:0000256" key="3">
    <source>
        <dbReference type="ARBA" id="ARBA00022989"/>
    </source>
</evidence>
<organism evidence="11 12">
    <name type="scientific">Plakobranchus ocellatus</name>
    <dbReference type="NCBI Taxonomy" id="259542"/>
    <lineage>
        <taxon>Eukaryota</taxon>
        <taxon>Metazoa</taxon>
        <taxon>Spiralia</taxon>
        <taxon>Lophotrochozoa</taxon>
        <taxon>Mollusca</taxon>
        <taxon>Gastropoda</taxon>
        <taxon>Heterobranchia</taxon>
        <taxon>Euthyneura</taxon>
        <taxon>Panpulmonata</taxon>
        <taxon>Sacoglossa</taxon>
        <taxon>Placobranchoidea</taxon>
        <taxon>Plakobranchidae</taxon>
        <taxon>Plakobranchus</taxon>
    </lineage>
</organism>
<feature type="transmembrane region" description="Helical" evidence="9">
    <location>
        <begin position="312"/>
        <end position="333"/>
    </location>
</feature>
<dbReference type="GO" id="GO:0008528">
    <property type="term" value="F:G protein-coupled peptide receptor activity"/>
    <property type="evidence" value="ECO:0007669"/>
    <property type="project" value="InterPro"/>
</dbReference>
<evidence type="ECO:0000256" key="7">
    <source>
        <dbReference type="ARBA" id="ARBA00023224"/>
    </source>
</evidence>
<feature type="transmembrane region" description="Helical" evidence="9">
    <location>
        <begin position="181"/>
        <end position="204"/>
    </location>
</feature>